<keyword evidence="1" id="KW-0540">Nuclease</keyword>
<feature type="domain" description="TNase-like" evidence="5">
    <location>
        <begin position="66"/>
        <end position="194"/>
    </location>
</feature>
<keyword evidence="2" id="KW-0255">Endonuclease</keyword>
<evidence type="ECO:0000256" key="3">
    <source>
        <dbReference type="ARBA" id="ARBA00022801"/>
    </source>
</evidence>
<dbReference type="PANTHER" id="PTHR12302">
    <property type="entry name" value="EBNA2 BINDING PROTEIN P100"/>
    <property type="match status" value="1"/>
</dbReference>
<evidence type="ECO:0000313" key="7">
    <source>
        <dbReference type="Proteomes" id="UP000033876"/>
    </source>
</evidence>
<keyword evidence="4" id="KW-0472">Membrane</keyword>
<dbReference type="Proteomes" id="UP000033876">
    <property type="component" value="Unassembled WGS sequence"/>
</dbReference>
<dbReference type="SUPFAM" id="SSF50199">
    <property type="entry name" value="Staphylococcal nuclease"/>
    <property type="match status" value="1"/>
</dbReference>
<dbReference type="Gene3D" id="2.40.50.90">
    <property type="match status" value="1"/>
</dbReference>
<dbReference type="SMART" id="SM00318">
    <property type="entry name" value="SNc"/>
    <property type="match status" value="1"/>
</dbReference>
<evidence type="ECO:0000313" key="6">
    <source>
        <dbReference type="EMBL" id="KKQ34526.1"/>
    </source>
</evidence>
<protein>
    <submittedName>
        <fullName evidence="6">Micrococcal nuclease-like protein nuclease</fullName>
    </submittedName>
</protein>
<evidence type="ECO:0000256" key="1">
    <source>
        <dbReference type="ARBA" id="ARBA00022722"/>
    </source>
</evidence>
<dbReference type="PANTHER" id="PTHR12302:SF3">
    <property type="entry name" value="SERINE_THREONINE-PROTEIN KINASE 31"/>
    <property type="match status" value="1"/>
</dbReference>
<proteinExistence type="predicted"/>
<sequence>MFKQPIYKYIVGILGIVFLLYLVFPNQFPNIRLYSRINESIKAAVDKTNTGASVSSSSNSTSNKNNNSGYLVKRVVDGDTIELENGDRVRYIGIDTPESVDPRMLVQCFGKEAAKRNSDLVLGKKVELVKDITDRDKYGRLLRYVYIGDKFINLELIKEGYAKAYTYPPDVKYSKVFSEFEKRARESNQGLWKVCSSGTSAQATLINTQDLPQNGCNIKGNISSNDDKIFHLQNCPYYSRTKIDLGRGEKYFCTETEALAAGWRKALNCL</sequence>
<organism evidence="6 7">
    <name type="scientific">Candidatus Nomurabacteria bacterium GW2011_GWB1_37_5</name>
    <dbReference type="NCBI Taxonomy" id="1618742"/>
    <lineage>
        <taxon>Bacteria</taxon>
        <taxon>Candidatus Nomuraibacteriota</taxon>
    </lineage>
</organism>
<keyword evidence="4" id="KW-0812">Transmembrane</keyword>
<evidence type="ECO:0000259" key="5">
    <source>
        <dbReference type="PROSITE" id="PS50830"/>
    </source>
</evidence>
<dbReference type="AlphaFoldDB" id="A0A0G0K1J0"/>
<evidence type="ECO:0000256" key="4">
    <source>
        <dbReference type="SAM" id="Phobius"/>
    </source>
</evidence>
<keyword evidence="3" id="KW-0378">Hydrolase</keyword>
<dbReference type="EMBL" id="LBTF01000045">
    <property type="protein sequence ID" value="KKQ34526.1"/>
    <property type="molecule type" value="Genomic_DNA"/>
</dbReference>
<feature type="transmembrane region" description="Helical" evidence="4">
    <location>
        <begin position="6"/>
        <end position="24"/>
    </location>
</feature>
<comment type="caution">
    <text evidence="6">The sequence shown here is derived from an EMBL/GenBank/DDBJ whole genome shotgun (WGS) entry which is preliminary data.</text>
</comment>
<accession>A0A0G0K1J0</accession>
<reference evidence="6 7" key="1">
    <citation type="journal article" date="2015" name="Nature">
        <title>rRNA introns, odd ribosomes, and small enigmatic genomes across a large radiation of phyla.</title>
        <authorList>
            <person name="Brown C.T."/>
            <person name="Hug L.A."/>
            <person name="Thomas B.C."/>
            <person name="Sharon I."/>
            <person name="Castelle C.J."/>
            <person name="Singh A."/>
            <person name="Wilkins M.J."/>
            <person name="Williams K.H."/>
            <person name="Banfield J.F."/>
        </authorList>
    </citation>
    <scope>NUCLEOTIDE SEQUENCE [LARGE SCALE GENOMIC DNA]</scope>
</reference>
<dbReference type="PROSITE" id="PS50830">
    <property type="entry name" value="TNASE_3"/>
    <property type="match status" value="1"/>
</dbReference>
<dbReference type="InterPro" id="IPR016071">
    <property type="entry name" value="Staphylococal_nuclease_OB-fold"/>
</dbReference>
<dbReference type="GO" id="GO:0016787">
    <property type="term" value="F:hydrolase activity"/>
    <property type="evidence" value="ECO:0007669"/>
    <property type="project" value="UniProtKB-KW"/>
</dbReference>
<gene>
    <name evidence="6" type="ORF">US50_C0045G0005</name>
</gene>
<name>A0A0G0K1J0_9BACT</name>
<evidence type="ECO:0000256" key="2">
    <source>
        <dbReference type="ARBA" id="ARBA00022759"/>
    </source>
</evidence>
<dbReference type="GO" id="GO:0004519">
    <property type="term" value="F:endonuclease activity"/>
    <property type="evidence" value="ECO:0007669"/>
    <property type="project" value="UniProtKB-KW"/>
</dbReference>
<dbReference type="InterPro" id="IPR035437">
    <property type="entry name" value="SNase_OB-fold_sf"/>
</dbReference>
<dbReference type="Pfam" id="PF00565">
    <property type="entry name" value="SNase"/>
    <property type="match status" value="1"/>
</dbReference>
<keyword evidence="4" id="KW-1133">Transmembrane helix</keyword>